<keyword evidence="1" id="KW-0853">WD repeat</keyword>
<keyword evidence="2" id="KW-0479">Metal-binding</keyword>
<dbReference type="SUPFAM" id="SSF50978">
    <property type="entry name" value="WD40 repeat-like"/>
    <property type="match status" value="1"/>
</dbReference>
<evidence type="ECO:0000256" key="3">
    <source>
        <dbReference type="SAM" id="MobiDB-lite"/>
    </source>
</evidence>
<dbReference type="PANTHER" id="PTHR15555">
    <property type="entry name" value="ZINC FINGER HIT DOMAIN CONTAINING PROTEIN 2 PROTEIN FON -RELATED"/>
    <property type="match status" value="1"/>
</dbReference>
<dbReference type="EMBL" id="JAUCMV010000002">
    <property type="protein sequence ID" value="KAK0421358.1"/>
    <property type="molecule type" value="Genomic_DNA"/>
</dbReference>
<accession>A0AA39IBI2</accession>
<dbReference type="InterPro" id="IPR039646">
    <property type="entry name" value="ZNHIT2"/>
</dbReference>
<feature type="repeat" description="WD" evidence="1">
    <location>
        <begin position="273"/>
        <end position="307"/>
    </location>
</feature>
<gene>
    <name evidence="5" type="ORF">QR680_015196</name>
</gene>
<feature type="compositionally biased region" description="Acidic residues" evidence="3">
    <location>
        <begin position="347"/>
        <end position="370"/>
    </location>
</feature>
<dbReference type="InterPro" id="IPR015943">
    <property type="entry name" value="WD40/YVTN_repeat-like_dom_sf"/>
</dbReference>
<dbReference type="PROSITE" id="PS50082">
    <property type="entry name" value="WD_REPEATS_2"/>
    <property type="match status" value="1"/>
</dbReference>
<proteinExistence type="predicted"/>
<protein>
    <recommendedName>
        <fullName evidence="4">HIT-type domain-containing protein</fullName>
    </recommendedName>
</protein>
<keyword evidence="6" id="KW-1185">Reference proteome</keyword>
<dbReference type="CDD" id="cd23024">
    <property type="entry name" value="zf-HIT_ZNHIT2-3"/>
    <property type="match status" value="1"/>
</dbReference>
<evidence type="ECO:0000259" key="4">
    <source>
        <dbReference type="PROSITE" id="PS51083"/>
    </source>
</evidence>
<feature type="domain" description="HIT-type" evidence="4">
    <location>
        <begin position="416"/>
        <end position="450"/>
    </location>
</feature>
<dbReference type="Gene3D" id="3.30.60.190">
    <property type="match status" value="1"/>
</dbReference>
<sequence>MFDDLRLLQMEVTFDHVQVACVATHPTKSNLIAVGLITGSIQVGVIDVQKNTVDWKWENRLRREVRSMVFSQEGDLLYVLGKNRSLSAFDTETGQRVRVIVESHSEPPTAISLLPLSDSKTGQQLATGDESGAIRTWDFTTKAGVVCEFREQEEMINDLKPYENRLLASSSDATLGCYDYRRRKLYVRSEPVESELLNICVSDKVTYVGSGTGHLQVFVNGEYGNLLERVNTKLEHGVDAIVELRSNLLVVGCAVDDKIWLQNIKPTKRLQYIGEQSGGVDQLQFTCDKKYLISVGSESSITIWDVEDINKSVPLLTSKDVKELKKAKTVSEKQRFFDDLVDKSESEESDEDEEVEIGEEEMEYEDEEEDHSSLDMVRLEEIPAFAHLGKESTSAKTASKLRVNAKDADPNIMKSCMFCPTEKKDLYVCPRCNKTYCSVRCYRSAQHAICSEKFYESWVRERTGEEEVKPDHSKGKLSFEEFMNAQKESVPTNPDEEGEPLDSDDEDLSYLKEVVQETFDNFEDADDNELQRQLTIAGVAGIGDPTDEEDEEYQMKLLFETLTVEEKREFQKMVDSMAINAEGLTNSCFGKRM</sequence>
<dbReference type="PANTHER" id="PTHR15555:SF0">
    <property type="entry name" value="ZINC FINGER HIT DOMAIN-CONTAINING PROTEIN 2"/>
    <property type="match status" value="1"/>
</dbReference>
<name>A0AA39IBI2_9BILA</name>
<keyword evidence="2" id="KW-0863">Zinc-finger</keyword>
<dbReference type="GO" id="GO:0008270">
    <property type="term" value="F:zinc ion binding"/>
    <property type="evidence" value="ECO:0007669"/>
    <property type="project" value="UniProtKB-UniRule"/>
</dbReference>
<dbReference type="PROSITE" id="PS51083">
    <property type="entry name" value="ZF_HIT"/>
    <property type="match status" value="1"/>
</dbReference>
<evidence type="ECO:0000313" key="6">
    <source>
        <dbReference type="Proteomes" id="UP001175271"/>
    </source>
</evidence>
<organism evidence="5 6">
    <name type="scientific">Steinernema hermaphroditum</name>
    <dbReference type="NCBI Taxonomy" id="289476"/>
    <lineage>
        <taxon>Eukaryota</taxon>
        <taxon>Metazoa</taxon>
        <taxon>Ecdysozoa</taxon>
        <taxon>Nematoda</taxon>
        <taxon>Chromadorea</taxon>
        <taxon>Rhabditida</taxon>
        <taxon>Tylenchina</taxon>
        <taxon>Panagrolaimomorpha</taxon>
        <taxon>Strongyloidoidea</taxon>
        <taxon>Steinernematidae</taxon>
        <taxon>Steinernema</taxon>
    </lineage>
</organism>
<dbReference type="InterPro" id="IPR001680">
    <property type="entry name" value="WD40_rpt"/>
</dbReference>
<dbReference type="SMART" id="SM00320">
    <property type="entry name" value="WD40"/>
    <property type="match status" value="4"/>
</dbReference>
<dbReference type="SUPFAM" id="SSF144232">
    <property type="entry name" value="HIT/MYND zinc finger-like"/>
    <property type="match status" value="1"/>
</dbReference>
<evidence type="ECO:0000256" key="1">
    <source>
        <dbReference type="PROSITE-ProRule" id="PRU00221"/>
    </source>
</evidence>
<dbReference type="Proteomes" id="UP001175271">
    <property type="component" value="Unassembled WGS sequence"/>
</dbReference>
<keyword evidence="2" id="KW-0862">Zinc</keyword>
<reference evidence="5" key="1">
    <citation type="submission" date="2023-06" db="EMBL/GenBank/DDBJ databases">
        <title>Genomic analysis of the entomopathogenic nematode Steinernema hermaphroditum.</title>
        <authorList>
            <person name="Schwarz E.M."/>
            <person name="Heppert J.K."/>
            <person name="Baniya A."/>
            <person name="Schwartz H.T."/>
            <person name="Tan C.-H."/>
            <person name="Antoshechkin I."/>
            <person name="Sternberg P.W."/>
            <person name="Goodrich-Blair H."/>
            <person name="Dillman A.R."/>
        </authorList>
    </citation>
    <scope>NUCLEOTIDE SEQUENCE</scope>
    <source>
        <strain evidence="5">PS9179</strain>
        <tissue evidence="5">Whole animal</tissue>
    </source>
</reference>
<evidence type="ECO:0000313" key="5">
    <source>
        <dbReference type="EMBL" id="KAK0421358.1"/>
    </source>
</evidence>
<dbReference type="InterPro" id="IPR007529">
    <property type="entry name" value="Znf_HIT"/>
</dbReference>
<dbReference type="AlphaFoldDB" id="A0AA39IBI2"/>
<comment type="caution">
    <text evidence="5">The sequence shown here is derived from an EMBL/GenBank/DDBJ whole genome shotgun (WGS) entry which is preliminary data.</text>
</comment>
<dbReference type="InterPro" id="IPR036322">
    <property type="entry name" value="WD40_repeat_dom_sf"/>
</dbReference>
<dbReference type="Gene3D" id="2.130.10.10">
    <property type="entry name" value="YVTN repeat-like/Quinoprotein amine dehydrogenase"/>
    <property type="match status" value="2"/>
</dbReference>
<feature type="region of interest" description="Disordered" evidence="3">
    <location>
        <begin position="341"/>
        <end position="372"/>
    </location>
</feature>
<evidence type="ECO:0000256" key="2">
    <source>
        <dbReference type="PROSITE-ProRule" id="PRU00453"/>
    </source>
</evidence>